<sequence length="175" mass="19452">MENEASYPATGAQLRNLPRSRIMQRYGSRGSLYQVPSPALRELQQLIRRSAHSPDTSNDGRGIHQQIWQVEDLSRDDLVVGLSLAQTQLKTAVQEHIKALQKQVEKLNAHVEHGIHLPVTGAEDDEEIEDDVRGVIVQAILARWSHEDAVEEITGRRPVDAGAVVEARDAAVMVE</sequence>
<evidence type="ECO:0000313" key="2">
    <source>
        <dbReference type="Proteomes" id="UP000799436"/>
    </source>
</evidence>
<dbReference type="AlphaFoldDB" id="A0A6G1LCS6"/>
<reference evidence="1" key="1">
    <citation type="journal article" date="2020" name="Stud. Mycol.">
        <title>101 Dothideomycetes genomes: a test case for predicting lifestyles and emergence of pathogens.</title>
        <authorList>
            <person name="Haridas S."/>
            <person name="Albert R."/>
            <person name="Binder M."/>
            <person name="Bloem J."/>
            <person name="Labutti K."/>
            <person name="Salamov A."/>
            <person name="Andreopoulos B."/>
            <person name="Baker S."/>
            <person name="Barry K."/>
            <person name="Bills G."/>
            <person name="Bluhm B."/>
            <person name="Cannon C."/>
            <person name="Castanera R."/>
            <person name="Culley D."/>
            <person name="Daum C."/>
            <person name="Ezra D."/>
            <person name="Gonzalez J."/>
            <person name="Henrissat B."/>
            <person name="Kuo A."/>
            <person name="Liang C."/>
            <person name="Lipzen A."/>
            <person name="Lutzoni F."/>
            <person name="Magnuson J."/>
            <person name="Mondo S."/>
            <person name="Nolan M."/>
            <person name="Ohm R."/>
            <person name="Pangilinan J."/>
            <person name="Park H.-J."/>
            <person name="Ramirez L."/>
            <person name="Alfaro M."/>
            <person name="Sun H."/>
            <person name="Tritt A."/>
            <person name="Yoshinaga Y."/>
            <person name="Zwiers L.-H."/>
            <person name="Turgeon B."/>
            <person name="Goodwin S."/>
            <person name="Spatafora J."/>
            <person name="Crous P."/>
            <person name="Grigoriev I."/>
        </authorList>
    </citation>
    <scope>NUCLEOTIDE SEQUENCE</scope>
    <source>
        <strain evidence="1">CBS 116005</strain>
    </source>
</reference>
<dbReference type="OrthoDB" id="10273093at2759"/>
<dbReference type="EMBL" id="ML995826">
    <property type="protein sequence ID" value="KAF2770430.1"/>
    <property type="molecule type" value="Genomic_DNA"/>
</dbReference>
<protein>
    <submittedName>
        <fullName evidence="1">Uncharacterized protein</fullName>
    </submittedName>
</protein>
<proteinExistence type="predicted"/>
<organism evidence="1 2">
    <name type="scientific">Teratosphaeria nubilosa</name>
    <dbReference type="NCBI Taxonomy" id="161662"/>
    <lineage>
        <taxon>Eukaryota</taxon>
        <taxon>Fungi</taxon>
        <taxon>Dikarya</taxon>
        <taxon>Ascomycota</taxon>
        <taxon>Pezizomycotina</taxon>
        <taxon>Dothideomycetes</taxon>
        <taxon>Dothideomycetidae</taxon>
        <taxon>Mycosphaerellales</taxon>
        <taxon>Teratosphaeriaceae</taxon>
        <taxon>Teratosphaeria</taxon>
    </lineage>
</organism>
<gene>
    <name evidence="1" type="ORF">EJ03DRAFT_335609</name>
</gene>
<keyword evidence="2" id="KW-1185">Reference proteome</keyword>
<accession>A0A6G1LCS6</accession>
<evidence type="ECO:0000313" key="1">
    <source>
        <dbReference type="EMBL" id="KAF2770430.1"/>
    </source>
</evidence>
<name>A0A6G1LCS6_9PEZI</name>
<dbReference type="Proteomes" id="UP000799436">
    <property type="component" value="Unassembled WGS sequence"/>
</dbReference>